<dbReference type="InterPro" id="IPR001841">
    <property type="entry name" value="Znf_RING"/>
</dbReference>
<dbReference type="GO" id="GO:0008270">
    <property type="term" value="F:zinc ion binding"/>
    <property type="evidence" value="ECO:0007669"/>
    <property type="project" value="UniProtKB-KW"/>
</dbReference>
<dbReference type="InterPro" id="IPR002867">
    <property type="entry name" value="IBR_dom"/>
</dbReference>
<dbReference type="GO" id="GO:0031090">
    <property type="term" value="C:organelle membrane"/>
    <property type="evidence" value="ECO:0007669"/>
    <property type="project" value="UniProtKB-ARBA"/>
</dbReference>
<reference evidence="19" key="1">
    <citation type="submission" date="2021-01" db="EMBL/GenBank/DDBJ databases">
        <authorList>
            <consortium name="Genoscope - CEA"/>
            <person name="William W."/>
        </authorList>
    </citation>
    <scope>NUCLEOTIDE SEQUENCE</scope>
</reference>
<dbReference type="AlphaFoldDB" id="A0A8S1XHG8"/>
<dbReference type="SMART" id="SM00647">
    <property type="entry name" value="IBR"/>
    <property type="match status" value="2"/>
</dbReference>
<dbReference type="OrthoDB" id="312931at2759"/>
<feature type="transmembrane region" description="Helical" evidence="16">
    <location>
        <begin position="444"/>
        <end position="468"/>
    </location>
</feature>
<evidence type="ECO:0000313" key="19">
    <source>
        <dbReference type="EMBL" id="CAD8200198.1"/>
    </source>
</evidence>
<evidence type="ECO:0000256" key="16">
    <source>
        <dbReference type="SAM" id="Phobius"/>
    </source>
</evidence>
<evidence type="ECO:0000256" key="6">
    <source>
        <dbReference type="ARBA" id="ARBA00022692"/>
    </source>
</evidence>
<dbReference type="PROSITE" id="PS00518">
    <property type="entry name" value="ZF_RING_1"/>
    <property type="match status" value="1"/>
</dbReference>
<comment type="catalytic activity">
    <reaction evidence="1">
        <text>[E2 ubiquitin-conjugating enzyme]-S-ubiquitinyl-L-cysteine + [acceptor protein]-L-lysine = [E2 ubiquitin-conjugating enzyme]-L-cysteine + [acceptor protein]-N(6)-ubiquitinyl-L-lysine.</text>
        <dbReference type="EC" id="2.3.2.31"/>
    </reaction>
</comment>
<dbReference type="SMART" id="SM00184">
    <property type="entry name" value="RING"/>
    <property type="match status" value="2"/>
</dbReference>
<evidence type="ECO:0000256" key="2">
    <source>
        <dbReference type="ARBA" id="ARBA00004167"/>
    </source>
</evidence>
<keyword evidence="10" id="KW-0833">Ubl conjugation pathway</keyword>
<keyword evidence="6 16" id="KW-0812">Transmembrane</keyword>
<dbReference type="PROSITE" id="PS50089">
    <property type="entry name" value="ZF_RING_2"/>
    <property type="match status" value="1"/>
</dbReference>
<evidence type="ECO:0000256" key="4">
    <source>
        <dbReference type="ARBA" id="ARBA00012251"/>
    </source>
</evidence>
<feature type="region of interest" description="Disordered" evidence="15">
    <location>
        <begin position="761"/>
        <end position="789"/>
    </location>
</feature>
<evidence type="ECO:0000256" key="15">
    <source>
        <dbReference type="SAM" id="MobiDB-lite"/>
    </source>
</evidence>
<dbReference type="Pfam" id="PF00097">
    <property type="entry name" value="zf-C3HC4"/>
    <property type="match status" value="1"/>
</dbReference>
<evidence type="ECO:0000256" key="14">
    <source>
        <dbReference type="PROSITE-ProRule" id="PRU00175"/>
    </source>
</evidence>
<evidence type="ECO:0000259" key="18">
    <source>
        <dbReference type="PROSITE" id="PS51873"/>
    </source>
</evidence>
<feature type="domain" description="RING-type" evidence="18">
    <location>
        <begin position="175"/>
        <end position="379"/>
    </location>
</feature>
<feature type="domain" description="RING-type" evidence="17">
    <location>
        <begin position="179"/>
        <end position="223"/>
    </location>
</feature>
<dbReference type="EC" id="2.3.2.31" evidence="4"/>
<dbReference type="CDD" id="cd20336">
    <property type="entry name" value="Rcat_RBR"/>
    <property type="match status" value="1"/>
</dbReference>
<dbReference type="InterPro" id="IPR044066">
    <property type="entry name" value="TRIAD_supradom"/>
</dbReference>
<evidence type="ECO:0000256" key="7">
    <source>
        <dbReference type="ARBA" id="ARBA00022723"/>
    </source>
</evidence>
<keyword evidence="12 16" id="KW-1133">Transmembrane helix</keyword>
<keyword evidence="5" id="KW-0808">Transferase</keyword>
<evidence type="ECO:0000256" key="8">
    <source>
        <dbReference type="ARBA" id="ARBA00022737"/>
    </source>
</evidence>
<dbReference type="PANTHER" id="PTHR11685">
    <property type="entry name" value="RBR FAMILY RING FINGER AND IBR DOMAIN-CONTAINING"/>
    <property type="match status" value="1"/>
</dbReference>
<evidence type="ECO:0000313" key="20">
    <source>
        <dbReference type="Proteomes" id="UP000683925"/>
    </source>
</evidence>
<evidence type="ECO:0000256" key="12">
    <source>
        <dbReference type="ARBA" id="ARBA00022989"/>
    </source>
</evidence>
<dbReference type="GO" id="GO:0016567">
    <property type="term" value="P:protein ubiquitination"/>
    <property type="evidence" value="ECO:0007669"/>
    <property type="project" value="InterPro"/>
</dbReference>
<dbReference type="Proteomes" id="UP000683925">
    <property type="component" value="Unassembled WGS sequence"/>
</dbReference>
<dbReference type="GO" id="GO:0061630">
    <property type="term" value="F:ubiquitin protein ligase activity"/>
    <property type="evidence" value="ECO:0007669"/>
    <property type="project" value="UniProtKB-EC"/>
</dbReference>
<keyword evidence="7" id="KW-0479">Metal-binding</keyword>
<dbReference type="FunFam" id="3.30.40.10:FF:000051">
    <property type="entry name" value="RBR-type E3 ubiquitin transferase"/>
    <property type="match status" value="1"/>
</dbReference>
<evidence type="ECO:0000256" key="5">
    <source>
        <dbReference type="ARBA" id="ARBA00022679"/>
    </source>
</evidence>
<evidence type="ECO:0000256" key="11">
    <source>
        <dbReference type="ARBA" id="ARBA00022833"/>
    </source>
</evidence>
<dbReference type="InterPro" id="IPR018957">
    <property type="entry name" value="Znf_C3HC4_RING-type"/>
</dbReference>
<dbReference type="GO" id="GO:0005737">
    <property type="term" value="C:cytoplasm"/>
    <property type="evidence" value="ECO:0007669"/>
    <property type="project" value="UniProtKB-ARBA"/>
</dbReference>
<feature type="transmembrane region" description="Helical" evidence="16">
    <location>
        <begin position="395"/>
        <end position="418"/>
    </location>
</feature>
<dbReference type="PROSITE" id="PS51873">
    <property type="entry name" value="TRIAD"/>
    <property type="match status" value="1"/>
</dbReference>
<keyword evidence="13 16" id="KW-0472">Membrane</keyword>
<keyword evidence="11" id="KW-0862">Zinc</keyword>
<evidence type="ECO:0000259" key="17">
    <source>
        <dbReference type="PROSITE" id="PS50089"/>
    </source>
</evidence>
<dbReference type="InterPro" id="IPR031127">
    <property type="entry name" value="E3_UB_ligase_RBR"/>
</dbReference>
<dbReference type="CDD" id="cd20335">
    <property type="entry name" value="BRcat_RBR"/>
    <property type="match status" value="1"/>
</dbReference>
<evidence type="ECO:0000256" key="13">
    <source>
        <dbReference type="ARBA" id="ARBA00023136"/>
    </source>
</evidence>
<accession>A0A8S1XHG8</accession>
<comment type="subcellular location">
    <subcellularLocation>
        <location evidence="2">Membrane</location>
        <topology evidence="2">Single-pass membrane protein</topology>
    </subcellularLocation>
</comment>
<gene>
    <name evidence="19" type="ORF">POCTA_138.1.T1210107</name>
</gene>
<dbReference type="FunFam" id="1.20.120.1750:FF:000050">
    <property type="entry name" value="RBR-type E3 ubiquitin transferase"/>
    <property type="match status" value="1"/>
</dbReference>
<evidence type="ECO:0000256" key="10">
    <source>
        <dbReference type="ARBA" id="ARBA00022786"/>
    </source>
</evidence>
<sequence length="823" mass="97898">MINKKNQGYHLPLSKSDDLLFVHDIEQEKQQNLHESQLRKSSLHDFVLQIPKEQNHKRNSHNSITFNEEYKKVKLVHTKKKILTQIAQYGYNVYMAEYIIQKQKISLELDYQVILDQVIDKIHQFEEQYKSYSGLKFHKKSYKQIVPVLIDEQQQIDQFVIEEIRQKQEKESKDYNENCGICLGEYINKQKALNCKHEFCYECLQNYLDNKIKIGQVLEIECPQQGCDNYFNDEAIKSLVNDDQYQKYDKFKNQKLLDRDETVRWCIKPGCDKYIKGKSMFSNTIQCECGQEMCYECRREDHPGMTCEEALDKYYEQTLKQLVIQRCPKCKAPIQKKEGCNHMTCYQCRFQFCWLCRARYTRMHFDSDNCFGCPDKQFSSDEPYSRPRWKKYGGIIFELFATLLILPIIPFILIYYSVMTPLKLVKHFNRLYYRQMDDGDKMCLLLLGIMFFPVIMVFLICPGLLLLMAKMLKLTEIMDSTCNFCEYQYDFAVIIKKALYEKYSSSQNYTYIRIINDLIFARRSRITNTFKDYLFWDYHDEYMEDYFRSPNDLLYDTIKSNQSQKFVPRIFHTPIAKTMDNYYNPKIRQSLKYSNGNSISVSKILQSSLIKKLQQYSSQGSIFYIKNQLNDIVTNSSLSFQTINNKQEVGVQLRVIYQKFCDRRQEIKKQKQKKRSQAHSIDRETQTQGFQFIPIIYHKDKQFLQKIIKQQKEKDSTQIQFQKLNKQNKAQRYRNSVEINNNRYGSASKISQQSTARVYESNASSRYNSTATQQKLIRSQRTKSQTQDSNNITKALESQFNNQVDVRQTLKKFDSGSKQKKVK</sequence>
<dbReference type="Pfam" id="PF01485">
    <property type="entry name" value="IBR"/>
    <property type="match status" value="1"/>
</dbReference>
<keyword evidence="9 14" id="KW-0863">Zinc-finger</keyword>
<proteinExistence type="predicted"/>
<evidence type="ECO:0000256" key="3">
    <source>
        <dbReference type="ARBA" id="ARBA00004906"/>
    </source>
</evidence>
<evidence type="ECO:0000256" key="9">
    <source>
        <dbReference type="ARBA" id="ARBA00022771"/>
    </source>
</evidence>
<dbReference type="Pfam" id="PF22191">
    <property type="entry name" value="IBR_1"/>
    <property type="match status" value="1"/>
</dbReference>
<dbReference type="InterPro" id="IPR017907">
    <property type="entry name" value="Znf_RING_CS"/>
</dbReference>
<protein>
    <recommendedName>
        <fullName evidence="4">RBR-type E3 ubiquitin transferase</fullName>
        <ecNumber evidence="4">2.3.2.31</ecNumber>
    </recommendedName>
</protein>
<dbReference type="EMBL" id="CAJJDP010000121">
    <property type="protein sequence ID" value="CAD8200198.1"/>
    <property type="molecule type" value="Genomic_DNA"/>
</dbReference>
<keyword evidence="20" id="KW-1185">Reference proteome</keyword>
<evidence type="ECO:0000256" key="1">
    <source>
        <dbReference type="ARBA" id="ARBA00001798"/>
    </source>
</evidence>
<name>A0A8S1XHG8_PAROT</name>
<comment type="caution">
    <text evidence="19">The sequence shown here is derived from an EMBL/GenBank/DDBJ whole genome shotgun (WGS) entry which is preliminary data.</text>
</comment>
<comment type="pathway">
    <text evidence="3">Protein modification; protein ubiquitination.</text>
</comment>
<keyword evidence="8" id="KW-0677">Repeat</keyword>
<organism evidence="19 20">
    <name type="scientific">Paramecium octaurelia</name>
    <dbReference type="NCBI Taxonomy" id="43137"/>
    <lineage>
        <taxon>Eukaryota</taxon>
        <taxon>Sar</taxon>
        <taxon>Alveolata</taxon>
        <taxon>Ciliophora</taxon>
        <taxon>Intramacronucleata</taxon>
        <taxon>Oligohymenophorea</taxon>
        <taxon>Peniculida</taxon>
        <taxon>Parameciidae</taxon>
        <taxon>Paramecium</taxon>
    </lineage>
</organism>